<dbReference type="EC" id="5.6.2.4" evidence="5"/>
<dbReference type="Proteomes" id="UP000799118">
    <property type="component" value="Unassembled WGS sequence"/>
</dbReference>
<evidence type="ECO:0000256" key="1">
    <source>
        <dbReference type="ARBA" id="ARBA00005446"/>
    </source>
</evidence>
<dbReference type="GO" id="GO:0009378">
    <property type="term" value="F:four-way junction helicase activity"/>
    <property type="evidence" value="ECO:0007669"/>
    <property type="project" value="TreeGrafter"/>
</dbReference>
<keyword evidence="8" id="KW-1185">Reference proteome</keyword>
<dbReference type="PROSITE" id="PS51192">
    <property type="entry name" value="HELICASE_ATP_BIND_1"/>
    <property type="match status" value="1"/>
</dbReference>
<dbReference type="GO" id="GO:0003677">
    <property type="term" value="F:DNA binding"/>
    <property type="evidence" value="ECO:0007669"/>
    <property type="project" value="UniProtKB-KW"/>
</dbReference>
<dbReference type="GO" id="GO:0000724">
    <property type="term" value="P:double-strand break repair via homologous recombination"/>
    <property type="evidence" value="ECO:0007669"/>
    <property type="project" value="TreeGrafter"/>
</dbReference>
<dbReference type="GO" id="GO:0043138">
    <property type="term" value="F:3'-5' DNA helicase activity"/>
    <property type="evidence" value="ECO:0007669"/>
    <property type="project" value="UniProtKB-EC"/>
</dbReference>
<keyword evidence="3" id="KW-0413">Isomerase</keyword>
<proteinExistence type="inferred from homology"/>
<reference evidence="7" key="1">
    <citation type="journal article" date="2019" name="Environ. Microbiol.">
        <title>Fungal ecological strategies reflected in gene transcription - a case study of two litter decomposers.</title>
        <authorList>
            <person name="Barbi F."/>
            <person name="Kohler A."/>
            <person name="Barry K."/>
            <person name="Baskaran P."/>
            <person name="Daum C."/>
            <person name="Fauchery L."/>
            <person name="Ihrmark K."/>
            <person name="Kuo A."/>
            <person name="LaButti K."/>
            <person name="Lipzen A."/>
            <person name="Morin E."/>
            <person name="Grigoriev I.V."/>
            <person name="Henrissat B."/>
            <person name="Lindahl B."/>
            <person name="Martin F."/>
        </authorList>
    </citation>
    <scope>NUCLEOTIDE SEQUENCE</scope>
    <source>
        <strain evidence="7">JB14</strain>
    </source>
</reference>
<comment type="catalytic activity">
    <reaction evidence="4">
        <text>Couples ATP hydrolysis with the unwinding of duplex DNA by translocating in the 3'-5' direction.</text>
        <dbReference type="EC" id="5.6.2.4"/>
    </reaction>
</comment>
<dbReference type="InterPro" id="IPR011545">
    <property type="entry name" value="DEAD/DEAH_box_helicase_dom"/>
</dbReference>
<dbReference type="EMBL" id="ML770153">
    <property type="protein sequence ID" value="KAE9384399.1"/>
    <property type="molecule type" value="Genomic_DNA"/>
</dbReference>
<dbReference type="PANTHER" id="PTHR13710:SF105">
    <property type="entry name" value="ATP-DEPENDENT DNA HELICASE Q1"/>
    <property type="match status" value="1"/>
</dbReference>
<evidence type="ECO:0000256" key="4">
    <source>
        <dbReference type="ARBA" id="ARBA00034617"/>
    </source>
</evidence>
<dbReference type="OrthoDB" id="3260945at2759"/>
<keyword evidence="2" id="KW-0238">DNA-binding</keyword>
<evidence type="ECO:0000259" key="6">
    <source>
        <dbReference type="PROSITE" id="PS51192"/>
    </source>
</evidence>
<protein>
    <recommendedName>
        <fullName evidence="5">DNA 3'-5' helicase</fullName>
        <ecNumber evidence="5">5.6.2.4</ecNumber>
    </recommendedName>
</protein>
<dbReference type="GO" id="GO:0005694">
    <property type="term" value="C:chromosome"/>
    <property type="evidence" value="ECO:0007669"/>
    <property type="project" value="TreeGrafter"/>
</dbReference>
<evidence type="ECO:0000313" key="8">
    <source>
        <dbReference type="Proteomes" id="UP000799118"/>
    </source>
</evidence>
<dbReference type="GO" id="GO:0005524">
    <property type="term" value="F:ATP binding"/>
    <property type="evidence" value="ECO:0007669"/>
    <property type="project" value="InterPro"/>
</dbReference>
<dbReference type="InterPro" id="IPR014001">
    <property type="entry name" value="Helicase_ATP-bd"/>
</dbReference>
<dbReference type="AlphaFoldDB" id="A0A6A4GFQ0"/>
<dbReference type="Gene3D" id="3.40.50.300">
    <property type="entry name" value="P-loop containing nucleotide triphosphate hydrolases"/>
    <property type="match status" value="1"/>
</dbReference>
<dbReference type="SUPFAM" id="SSF52540">
    <property type="entry name" value="P-loop containing nucleoside triphosphate hydrolases"/>
    <property type="match status" value="1"/>
</dbReference>
<gene>
    <name evidence="7" type="ORF">BT96DRAFT_1008117</name>
</gene>
<evidence type="ECO:0000256" key="3">
    <source>
        <dbReference type="ARBA" id="ARBA00023235"/>
    </source>
</evidence>
<dbReference type="Pfam" id="PF00270">
    <property type="entry name" value="DEAD"/>
    <property type="match status" value="1"/>
</dbReference>
<evidence type="ECO:0000256" key="2">
    <source>
        <dbReference type="ARBA" id="ARBA00023125"/>
    </source>
</evidence>
<dbReference type="InterPro" id="IPR027417">
    <property type="entry name" value="P-loop_NTPase"/>
</dbReference>
<dbReference type="SMART" id="SM00487">
    <property type="entry name" value="DEXDc"/>
    <property type="match status" value="1"/>
</dbReference>
<feature type="domain" description="Helicase ATP-binding" evidence="6">
    <location>
        <begin position="70"/>
        <end position="265"/>
    </location>
</feature>
<accession>A0A6A4GFQ0</accession>
<sequence>MRRARIRSHFSSIIYPYEPISLQSTPSSLEIMPETRFWKFSEGHRVLAKIIKKCIPKWTDGLRDGQYKAVTRILDGEDVFWVAATGEGKSAAFQVPAIVHDEISKNPDLYPGISAKKDAVTLLVTPTKGLAENIVDELAALGISAFAYTHANITAASLEKRDLDLEVKDCMYSVVCVNPEHLWRPEWSKIVVFPKFRENIISAGAEEAHLIDEWGNKDFRPNFQYIGTFFRSKLPSTISVFALLATVEPGTSTSIICKNLGFKEHFFHLLRGSNERPNTHFIVEPLMHGVDGDIFHQLLPYLSTGQKTIIHCKTLETVYCIYVYLM</sequence>
<name>A0A6A4GFQ0_9AGAR</name>
<evidence type="ECO:0000313" key="7">
    <source>
        <dbReference type="EMBL" id="KAE9384399.1"/>
    </source>
</evidence>
<comment type="similarity">
    <text evidence="1">Belongs to the helicase family. RecQ subfamily.</text>
</comment>
<evidence type="ECO:0000256" key="5">
    <source>
        <dbReference type="ARBA" id="ARBA00034808"/>
    </source>
</evidence>
<dbReference type="GO" id="GO:0005737">
    <property type="term" value="C:cytoplasm"/>
    <property type="evidence" value="ECO:0007669"/>
    <property type="project" value="TreeGrafter"/>
</dbReference>
<dbReference type="PANTHER" id="PTHR13710">
    <property type="entry name" value="DNA HELICASE RECQ FAMILY MEMBER"/>
    <property type="match status" value="1"/>
</dbReference>
<organism evidence="7 8">
    <name type="scientific">Gymnopus androsaceus JB14</name>
    <dbReference type="NCBI Taxonomy" id="1447944"/>
    <lineage>
        <taxon>Eukaryota</taxon>
        <taxon>Fungi</taxon>
        <taxon>Dikarya</taxon>
        <taxon>Basidiomycota</taxon>
        <taxon>Agaricomycotina</taxon>
        <taxon>Agaricomycetes</taxon>
        <taxon>Agaricomycetidae</taxon>
        <taxon>Agaricales</taxon>
        <taxon>Marasmiineae</taxon>
        <taxon>Omphalotaceae</taxon>
        <taxon>Gymnopus</taxon>
    </lineage>
</organism>